<dbReference type="InParanoid" id="A0A668AGL8"/>
<evidence type="ECO:0000256" key="6">
    <source>
        <dbReference type="SAM" id="Phobius"/>
    </source>
</evidence>
<dbReference type="SUPFAM" id="SSF57501">
    <property type="entry name" value="Cystine-knot cytokines"/>
    <property type="match status" value="1"/>
</dbReference>
<evidence type="ECO:0000313" key="8">
    <source>
        <dbReference type="Proteomes" id="UP000472263"/>
    </source>
</evidence>
<dbReference type="Pfam" id="PF06083">
    <property type="entry name" value="IL17"/>
    <property type="match status" value="1"/>
</dbReference>
<dbReference type="PRINTS" id="PR01932">
    <property type="entry name" value="INTRLEUKIN17"/>
</dbReference>
<evidence type="ECO:0000256" key="3">
    <source>
        <dbReference type="ARBA" id="ARBA00022514"/>
    </source>
</evidence>
<dbReference type="InterPro" id="IPR010345">
    <property type="entry name" value="IL-17_fam"/>
</dbReference>
<dbReference type="Proteomes" id="UP000472263">
    <property type="component" value="Chromosome 6"/>
</dbReference>
<dbReference type="Gene3D" id="2.10.90.10">
    <property type="entry name" value="Cystine-knot cytokines"/>
    <property type="match status" value="1"/>
</dbReference>
<keyword evidence="6" id="KW-0472">Membrane</keyword>
<comment type="similarity">
    <text evidence="2">Belongs to the IL-17 family.</text>
</comment>
<dbReference type="AlphaFoldDB" id="A0A668AGL8"/>
<evidence type="ECO:0008006" key="9">
    <source>
        <dbReference type="Google" id="ProtNLM"/>
    </source>
</evidence>
<comment type="subcellular location">
    <subcellularLocation>
        <location evidence="1">Secreted</location>
    </subcellularLocation>
</comment>
<dbReference type="InterPro" id="IPR020440">
    <property type="entry name" value="IL-17_chr"/>
</dbReference>
<dbReference type="InterPro" id="IPR029034">
    <property type="entry name" value="Cystine-knot_cytokine"/>
</dbReference>
<keyword evidence="3" id="KW-0202">Cytokine</keyword>
<keyword evidence="6" id="KW-1133">Transmembrane helix</keyword>
<evidence type="ECO:0000256" key="1">
    <source>
        <dbReference type="ARBA" id="ARBA00004613"/>
    </source>
</evidence>
<evidence type="ECO:0000313" key="7">
    <source>
        <dbReference type="Ensembl" id="ENSMMDP00005044116.1"/>
    </source>
</evidence>
<evidence type="ECO:0000256" key="5">
    <source>
        <dbReference type="ARBA" id="ARBA00022729"/>
    </source>
</evidence>
<dbReference type="GeneTree" id="ENSGT00940000166375"/>
<evidence type="ECO:0000256" key="4">
    <source>
        <dbReference type="ARBA" id="ARBA00022525"/>
    </source>
</evidence>
<accession>A0A668AGL8</accession>
<sequence>MFVQVYKKLKIKVWSTPCHLIGIRTDRREYKVALWQDSSSSVFFFLSQRGKLCVFSLFQILLVGFLLVPVLTSNLPCFNEDELEDKASRKLSRYHQPLDLSAVLPSEAGTPVCPVDLYPQSAGPNDRSLSPWRYIRDTDKDRFPPTIAVAQCLCEGCITSKGKEDMDYNSYLIEQSRVVLRKELCDDGKKYRLVPDSVKVGVGCTCLKSKST</sequence>
<dbReference type="GO" id="GO:0005615">
    <property type="term" value="C:extracellular space"/>
    <property type="evidence" value="ECO:0007669"/>
    <property type="project" value="UniProtKB-KW"/>
</dbReference>
<dbReference type="GO" id="GO:0005125">
    <property type="term" value="F:cytokine activity"/>
    <property type="evidence" value="ECO:0007669"/>
    <property type="project" value="UniProtKB-KW"/>
</dbReference>
<feature type="transmembrane region" description="Helical" evidence="6">
    <location>
        <begin position="52"/>
        <end position="71"/>
    </location>
</feature>
<reference evidence="7" key="3">
    <citation type="submission" date="2025-09" db="UniProtKB">
        <authorList>
            <consortium name="Ensembl"/>
        </authorList>
    </citation>
    <scope>IDENTIFICATION</scope>
</reference>
<keyword evidence="6" id="KW-0812">Transmembrane</keyword>
<organism evidence="7 8">
    <name type="scientific">Myripristis murdjan</name>
    <name type="common">pinecone soldierfish</name>
    <dbReference type="NCBI Taxonomy" id="586833"/>
    <lineage>
        <taxon>Eukaryota</taxon>
        <taxon>Metazoa</taxon>
        <taxon>Chordata</taxon>
        <taxon>Craniata</taxon>
        <taxon>Vertebrata</taxon>
        <taxon>Euteleostomi</taxon>
        <taxon>Actinopterygii</taxon>
        <taxon>Neopterygii</taxon>
        <taxon>Teleostei</taxon>
        <taxon>Neoteleostei</taxon>
        <taxon>Acanthomorphata</taxon>
        <taxon>Holocentriformes</taxon>
        <taxon>Holocentridae</taxon>
        <taxon>Myripristis</taxon>
    </lineage>
</organism>
<dbReference type="Ensembl" id="ENSMMDT00005044998.1">
    <property type="protein sequence ID" value="ENSMMDP00005044116.1"/>
    <property type="gene ID" value="ENSMMDG00005020265.1"/>
</dbReference>
<evidence type="ECO:0000256" key="2">
    <source>
        <dbReference type="ARBA" id="ARBA00007236"/>
    </source>
</evidence>
<protein>
    <recommendedName>
        <fullName evidence="9">Interleukin 17c</fullName>
    </recommendedName>
</protein>
<dbReference type="GO" id="GO:0006954">
    <property type="term" value="P:inflammatory response"/>
    <property type="evidence" value="ECO:0007669"/>
    <property type="project" value="InterPro"/>
</dbReference>
<reference evidence="7" key="2">
    <citation type="submission" date="2025-08" db="UniProtKB">
        <authorList>
            <consortium name="Ensembl"/>
        </authorList>
    </citation>
    <scope>IDENTIFICATION</scope>
</reference>
<keyword evidence="5" id="KW-0732">Signal</keyword>
<keyword evidence="8" id="KW-1185">Reference proteome</keyword>
<proteinExistence type="inferred from homology"/>
<reference evidence="7" key="1">
    <citation type="submission" date="2019-06" db="EMBL/GenBank/DDBJ databases">
        <authorList>
            <consortium name="Wellcome Sanger Institute Data Sharing"/>
        </authorList>
    </citation>
    <scope>NUCLEOTIDE SEQUENCE [LARGE SCALE GENOMIC DNA]</scope>
</reference>
<name>A0A668AGL8_9TELE</name>
<keyword evidence="4" id="KW-0964">Secreted</keyword>